<keyword evidence="3" id="KW-1185">Reference proteome</keyword>
<feature type="compositionally biased region" description="Basic and acidic residues" evidence="1">
    <location>
        <begin position="1"/>
        <end position="16"/>
    </location>
</feature>
<dbReference type="EMBL" id="KV419430">
    <property type="protein sequence ID" value="KZS89080.1"/>
    <property type="molecule type" value="Genomic_DNA"/>
</dbReference>
<dbReference type="AlphaFoldDB" id="A0A164PVR6"/>
<feature type="region of interest" description="Disordered" evidence="1">
    <location>
        <begin position="1"/>
        <end position="30"/>
    </location>
</feature>
<evidence type="ECO:0000313" key="3">
    <source>
        <dbReference type="Proteomes" id="UP000076722"/>
    </source>
</evidence>
<evidence type="ECO:0000313" key="2">
    <source>
        <dbReference type="EMBL" id="KZS89080.1"/>
    </source>
</evidence>
<protein>
    <submittedName>
        <fullName evidence="2">Uncharacterized protein</fullName>
    </submittedName>
</protein>
<name>A0A164PVR6_9AGAM</name>
<sequence length="635" mass="71965">MARALAHDSHQAETRSRLGSFGHPKPSGDSTKVEVLDMDDDCCSRVLDQPSSPVTMRYQEVNIVSEISKISWIYDHKNRSSTSYNPQHSRARVIPESGLAFPQNGKDTRVDTLVPGRSVLLFGKARRSHTSWMSSLCREARSRQRWSGLLRLQLYALKVTPAPAPFVTMYPASLRTMFGENSGISPISVEAESVHLQTILTFFQTQVLDPTGEYTTTMAVAYLIADIVHARSPRMPKERKKNAHSEIHSLGISPSAIRCREHGKDLLLAKPLTGIGIFERLRIASASRPRQARAVPPVPRFDQYICFRERALFPIVALELSIAIVPVFFLGLGLCPYRRDSVNTRWLLLLSEMPSVIEAVPSYYRFAKLAHRVDLGIGSDPKHWAKRFTHAEIPEITRTELEAIMSNVAKEVEQFQRGFSRHLSLSMSKQTLKDLISLFMCEFLEEIVTANAATALPGKTLRFNRPNMLFLDVAKPEIEREEGWDICYTFHYFDDKSGAPWFSSIETRKFYFHIIVARPGEDGQHTVFESLPKANKSSILRSPGRMDQRQLLLRHLTRNYSGSDGGYLVLSPTGTYVIPLFKLEYFLDSGANAQASSIDSFNKQICKKFITESHHLRNIFKAGFWGQPRDLWDLE</sequence>
<dbReference type="Proteomes" id="UP000076722">
    <property type="component" value="Unassembled WGS sequence"/>
</dbReference>
<evidence type="ECO:0000256" key="1">
    <source>
        <dbReference type="SAM" id="MobiDB-lite"/>
    </source>
</evidence>
<accession>A0A164PVR6</accession>
<reference evidence="2 3" key="1">
    <citation type="journal article" date="2016" name="Mol. Biol. Evol.">
        <title>Comparative Genomics of Early-Diverging Mushroom-Forming Fungi Provides Insights into the Origins of Lignocellulose Decay Capabilities.</title>
        <authorList>
            <person name="Nagy L.G."/>
            <person name="Riley R."/>
            <person name="Tritt A."/>
            <person name="Adam C."/>
            <person name="Daum C."/>
            <person name="Floudas D."/>
            <person name="Sun H."/>
            <person name="Yadav J.S."/>
            <person name="Pangilinan J."/>
            <person name="Larsson K.H."/>
            <person name="Matsuura K."/>
            <person name="Barry K."/>
            <person name="Labutti K."/>
            <person name="Kuo R."/>
            <person name="Ohm R.A."/>
            <person name="Bhattacharya S.S."/>
            <person name="Shirouzu T."/>
            <person name="Yoshinaga Y."/>
            <person name="Martin F.M."/>
            <person name="Grigoriev I.V."/>
            <person name="Hibbett D.S."/>
        </authorList>
    </citation>
    <scope>NUCLEOTIDE SEQUENCE [LARGE SCALE GENOMIC DNA]</scope>
    <source>
        <strain evidence="2 3">HHB9708</strain>
    </source>
</reference>
<organism evidence="2 3">
    <name type="scientific">Sistotremastrum niveocremeum HHB9708</name>
    <dbReference type="NCBI Taxonomy" id="1314777"/>
    <lineage>
        <taxon>Eukaryota</taxon>
        <taxon>Fungi</taxon>
        <taxon>Dikarya</taxon>
        <taxon>Basidiomycota</taxon>
        <taxon>Agaricomycotina</taxon>
        <taxon>Agaricomycetes</taxon>
        <taxon>Sistotremastrales</taxon>
        <taxon>Sistotremastraceae</taxon>
        <taxon>Sertulicium</taxon>
        <taxon>Sertulicium niveocremeum</taxon>
    </lineage>
</organism>
<gene>
    <name evidence="2" type="ORF">SISNIDRAFT_469586</name>
</gene>
<proteinExistence type="predicted"/>